<proteinExistence type="predicted"/>
<dbReference type="InterPro" id="IPR006164">
    <property type="entry name" value="DNA_bd_Ku70/Ku80"/>
</dbReference>
<feature type="non-terminal residue" evidence="3">
    <location>
        <position position="155"/>
    </location>
</feature>
<reference evidence="3 4" key="1">
    <citation type="submission" date="2020-01" db="EMBL/GenBank/DDBJ databases">
        <title>Rhizobium genotypes associated with high levels of biological nitrogen fixation by grain legumes in a temperate-maritime cropping system.</title>
        <authorList>
            <person name="Maluk M."/>
            <person name="Francesc Ferrando Molina F."/>
            <person name="Lopez Del Egido L."/>
            <person name="Lafos M."/>
            <person name="Langarica-Fuentes A."/>
            <person name="Gebre Yohannes G."/>
            <person name="Young M.W."/>
            <person name="Martin P."/>
            <person name="Gantlett R."/>
            <person name="Kenicer G."/>
            <person name="Hawes C."/>
            <person name="Begg G.S."/>
            <person name="Quilliam R.S."/>
            <person name="Squire G.R."/>
            <person name="Poole P.S."/>
            <person name="Young P.W."/>
            <person name="Iannetta P.M."/>
            <person name="James E.K."/>
        </authorList>
    </citation>
    <scope>NUCLEOTIDE SEQUENCE [LARGE SCALE GENOMIC DNA]</scope>
    <source>
        <strain evidence="3 4">JHI944</strain>
    </source>
</reference>
<accession>A0A6P0DQZ1</accession>
<organism evidence="3 4">
    <name type="scientific">Rhizobium leguminosarum</name>
    <dbReference type="NCBI Taxonomy" id="384"/>
    <lineage>
        <taxon>Bacteria</taxon>
        <taxon>Pseudomonadati</taxon>
        <taxon>Pseudomonadota</taxon>
        <taxon>Alphaproteobacteria</taxon>
        <taxon>Hyphomicrobiales</taxon>
        <taxon>Rhizobiaceae</taxon>
        <taxon>Rhizobium/Agrobacterium group</taxon>
        <taxon>Rhizobium</taxon>
    </lineage>
</organism>
<dbReference type="PANTHER" id="PTHR41251:SF1">
    <property type="entry name" value="NON-HOMOLOGOUS END JOINING PROTEIN KU"/>
    <property type="match status" value="1"/>
</dbReference>
<dbReference type="RefSeq" id="WP_164001348.1">
    <property type="nucleotide sequence ID" value="NZ_WXXP01000606.1"/>
</dbReference>
<evidence type="ECO:0000256" key="1">
    <source>
        <dbReference type="ARBA" id="ARBA00023125"/>
    </source>
</evidence>
<name>A0A6P0DQZ1_RHILE</name>
<dbReference type="Pfam" id="PF02735">
    <property type="entry name" value="Ku"/>
    <property type="match status" value="1"/>
</dbReference>
<dbReference type="InterPro" id="IPR016194">
    <property type="entry name" value="SPOC-like_C_dom_sf"/>
</dbReference>
<evidence type="ECO:0000313" key="4">
    <source>
        <dbReference type="Proteomes" id="UP000471409"/>
    </source>
</evidence>
<dbReference type="Gene3D" id="2.40.290.10">
    <property type="match status" value="1"/>
</dbReference>
<dbReference type="SMART" id="SM00559">
    <property type="entry name" value="Ku78"/>
    <property type="match status" value="1"/>
</dbReference>
<gene>
    <name evidence="3" type="ORF">GUK36_40475</name>
</gene>
<dbReference type="InterPro" id="IPR009187">
    <property type="entry name" value="Prok_Ku"/>
</dbReference>
<sequence>MVAPRANWKGYIKFGEVAFPVALYTAASSSERIAFNTLNRKTGNRVRREFVDSQTGNPVEREDQVKGFEIEDGRYVVLEPEEVAAAIPNSDKTLTVEAYIPCEEVDDVYFDKPYYLAPDKIGGDAYKLLRDGMKKARVAAIARTVLFRRLRTVLI</sequence>
<dbReference type="GO" id="GO:0006303">
    <property type="term" value="P:double-strand break repair via nonhomologous end joining"/>
    <property type="evidence" value="ECO:0007669"/>
    <property type="project" value="InterPro"/>
</dbReference>
<evidence type="ECO:0000313" key="3">
    <source>
        <dbReference type="EMBL" id="NEK55509.1"/>
    </source>
</evidence>
<keyword evidence="1" id="KW-0238">DNA-binding</keyword>
<dbReference type="EMBL" id="WXXP01000606">
    <property type="protein sequence ID" value="NEK55509.1"/>
    <property type="molecule type" value="Genomic_DNA"/>
</dbReference>
<comment type="caution">
    <text evidence="3">The sequence shown here is derived from an EMBL/GenBank/DDBJ whole genome shotgun (WGS) entry which is preliminary data.</text>
</comment>
<evidence type="ECO:0000259" key="2">
    <source>
        <dbReference type="SMART" id="SM00559"/>
    </source>
</evidence>
<dbReference type="SUPFAM" id="SSF100939">
    <property type="entry name" value="SPOC domain-like"/>
    <property type="match status" value="1"/>
</dbReference>
<feature type="domain" description="Ku" evidence="2">
    <location>
        <begin position="56"/>
        <end position="155"/>
    </location>
</feature>
<dbReference type="Proteomes" id="UP000471409">
    <property type="component" value="Unassembled WGS sequence"/>
</dbReference>
<dbReference type="GO" id="GO:0003690">
    <property type="term" value="F:double-stranded DNA binding"/>
    <property type="evidence" value="ECO:0007669"/>
    <property type="project" value="TreeGrafter"/>
</dbReference>
<dbReference type="AlphaFoldDB" id="A0A6P0DQZ1"/>
<dbReference type="PANTHER" id="PTHR41251">
    <property type="entry name" value="NON-HOMOLOGOUS END JOINING PROTEIN KU"/>
    <property type="match status" value="1"/>
</dbReference>
<protein>
    <submittedName>
        <fullName evidence="3">Ku protein</fullName>
    </submittedName>
</protein>